<keyword evidence="1" id="KW-1133">Transmembrane helix</keyword>
<keyword evidence="1" id="KW-0472">Membrane</keyword>
<protein>
    <submittedName>
        <fullName evidence="2">Uncharacterized protein</fullName>
    </submittedName>
</protein>
<evidence type="ECO:0000313" key="3">
    <source>
        <dbReference type="Proteomes" id="UP000317418"/>
    </source>
</evidence>
<evidence type="ECO:0000256" key="1">
    <source>
        <dbReference type="SAM" id="Phobius"/>
    </source>
</evidence>
<dbReference type="EMBL" id="MG575418">
    <property type="protein sequence ID" value="QDH85428.1"/>
    <property type="molecule type" value="Genomic_DNA"/>
</dbReference>
<feature type="transmembrane region" description="Helical" evidence="1">
    <location>
        <begin position="6"/>
        <end position="24"/>
    </location>
</feature>
<organism evidence="2 3">
    <name type="scientific">Proteus phage vB_PmiP_RS1pmA</name>
    <dbReference type="NCBI Taxonomy" id="2250312"/>
    <lineage>
        <taxon>Viruses</taxon>
        <taxon>Duplodnaviria</taxon>
        <taxon>Heunggongvirae</taxon>
        <taxon>Uroviricota</taxon>
        <taxon>Caudoviricetes</taxon>
        <taxon>Autographivirales</taxon>
        <taxon>Autoscriptoviridae</taxon>
        <taxon>Slopekvirinae</taxon>
        <taxon>Novosibovirus</taxon>
        <taxon>Novosibovirus RS1pmA</taxon>
    </lineage>
</organism>
<name>A0A514CY29_9CAUD</name>
<accession>A0A514CY29</accession>
<evidence type="ECO:0000313" key="2">
    <source>
        <dbReference type="EMBL" id="QDH85428.1"/>
    </source>
</evidence>
<dbReference type="Proteomes" id="UP000317418">
    <property type="component" value="Segment"/>
</dbReference>
<keyword evidence="1" id="KW-0812">Transmembrane</keyword>
<proteinExistence type="predicted"/>
<reference evidence="2 3" key="1">
    <citation type="submission" date="2017-11" db="EMBL/GenBank/DDBJ databases">
        <title>Genomic and ecogenomic characterisation of Proteus mirabilis bacteriophage supports development of cocktails for phage therapy.</title>
        <authorList>
            <person name="Alves D.R."/>
            <person name="Nzakizwanayo J."/>
            <person name="Dedi C."/>
            <person name="Olympiou C."/>
            <person name="Hanin A."/>
            <person name="Kot W."/>
            <person name="Hansen L."/>
            <person name="Gahan C."/>
            <person name="Schellenberge P."/>
            <person name="Ogilvie L.A."/>
            <person name="Jones B.V."/>
        </authorList>
    </citation>
    <scope>NUCLEOTIDE SEQUENCE [LARGE SCALE GENOMIC DNA]</scope>
</reference>
<keyword evidence="3" id="KW-1185">Reference proteome</keyword>
<sequence length="43" mass="4967">MVPVEAMVATVFVVGILWAFKRKYKQIINAVNPKEGLWYIKTN</sequence>